<gene>
    <name evidence="1" type="ORF">B1199_00330</name>
</gene>
<dbReference type="RefSeq" id="WP_086742150.1">
    <property type="nucleotide sequence ID" value="NZ_MWPV01000001.1"/>
</dbReference>
<dbReference type="EMBL" id="MWPV01000001">
    <property type="protein sequence ID" value="OUL58771.1"/>
    <property type="molecule type" value="Genomic_DNA"/>
</dbReference>
<accession>A0A244CT45</accession>
<evidence type="ECO:0008006" key="3">
    <source>
        <dbReference type="Google" id="ProtNLM"/>
    </source>
</evidence>
<protein>
    <recommendedName>
        <fullName evidence="3">DUF2141 domain-containing protein</fullName>
    </recommendedName>
</protein>
<name>A0A244CT45_PSEDV</name>
<dbReference type="Pfam" id="PF09912">
    <property type="entry name" value="DUF2141"/>
    <property type="match status" value="1"/>
</dbReference>
<evidence type="ECO:0000313" key="2">
    <source>
        <dbReference type="Proteomes" id="UP000194841"/>
    </source>
</evidence>
<evidence type="ECO:0000313" key="1">
    <source>
        <dbReference type="EMBL" id="OUL58771.1"/>
    </source>
</evidence>
<dbReference type="AlphaFoldDB" id="A0A244CT45"/>
<sequence length="142" mass="15786">MYIPGFVGRTLLSLGAMLYCSTALSSDLSIRLSGLEQIKGEVLVVVYDSATGMKNHQAFKTDIKAVTEKNMLIHFTDVPEGEYAVMVYQDLDGNKKLNRNLIGIPNEPYGFSNNPSLMGPPRFEQLRFQQTKLGQVLNISLN</sequence>
<dbReference type="InterPro" id="IPR018673">
    <property type="entry name" value="DUF2141"/>
</dbReference>
<keyword evidence="2" id="KW-1185">Reference proteome</keyword>
<reference evidence="1 2" key="1">
    <citation type="submission" date="2017-02" db="EMBL/GenBank/DDBJ databases">
        <title>Pseudoalteromonas ulvae TC14 Genome.</title>
        <authorList>
            <person name="Molmeret M."/>
        </authorList>
    </citation>
    <scope>NUCLEOTIDE SEQUENCE [LARGE SCALE GENOMIC DNA]</scope>
    <source>
        <strain evidence="1">TC14</strain>
    </source>
</reference>
<organism evidence="1 2">
    <name type="scientific">Pseudoalteromonas ulvae</name>
    <dbReference type="NCBI Taxonomy" id="107327"/>
    <lineage>
        <taxon>Bacteria</taxon>
        <taxon>Pseudomonadati</taxon>
        <taxon>Pseudomonadota</taxon>
        <taxon>Gammaproteobacteria</taxon>
        <taxon>Alteromonadales</taxon>
        <taxon>Pseudoalteromonadaceae</taxon>
        <taxon>Pseudoalteromonas</taxon>
    </lineage>
</organism>
<comment type="caution">
    <text evidence="1">The sequence shown here is derived from an EMBL/GenBank/DDBJ whole genome shotgun (WGS) entry which is preliminary data.</text>
</comment>
<proteinExistence type="predicted"/>
<dbReference type="Proteomes" id="UP000194841">
    <property type="component" value="Unassembled WGS sequence"/>
</dbReference>
<dbReference type="OrthoDB" id="9788332at2"/>